<organism evidence="10">
    <name type="scientific">marine sediment metagenome</name>
    <dbReference type="NCBI Taxonomy" id="412755"/>
    <lineage>
        <taxon>unclassified sequences</taxon>
        <taxon>metagenomes</taxon>
        <taxon>ecological metagenomes</taxon>
    </lineage>
</organism>
<keyword evidence="1" id="KW-0963">Cytoplasm</keyword>
<evidence type="ECO:0000256" key="7">
    <source>
        <dbReference type="ARBA" id="ARBA00023098"/>
    </source>
</evidence>
<reference evidence="10" key="1">
    <citation type="journal article" date="2014" name="Front. Microbiol.">
        <title>High frequency of phylogenetically diverse reductive dehalogenase-homologous genes in deep subseafloor sedimentary metagenomes.</title>
        <authorList>
            <person name="Kawai M."/>
            <person name="Futagami T."/>
            <person name="Toyoda A."/>
            <person name="Takaki Y."/>
            <person name="Nishi S."/>
            <person name="Hori S."/>
            <person name="Arai W."/>
            <person name="Tsubouchi T."/>
            <person name="Morono Y."/>
            <person name="Uchiyama I."/>
            <person name="Ito T."/>
            <person name="Fujiyama A."/>
            <person name="Inagaki F."/>
            <person name="Takami H."/>
        </authorList>
    </citation>
    <scope>NUCLEOTIDE SEQUENCE</scope>
    <source>
        <strain evidence="10">Expedition CK06-06</strain>
    </source>
</reference>
<keyword evidence="7" id="KW-0443">Lipid metabolism</keyword>
<evidence type="ECO:0000256" key="4">
    <source>
        <dbReference type="ARBA" id="ARBA00022857"/>
    </source>
</evidence>
<keyword evidence="8" id="KW-0594">Phospholipid biosynthesis</keyword>
<dbReference type="SUPFAM" id="SSF56796">
    <property type="entry name" value="Dehydroquinate synthase-like"/>
    <property type="match status" value="1"/>
</dbReference>
<dbReference type="PANTHER" id="PTHR43616:SF5">
    <property type="entry name" value="GLYCEROL DEHYDROGENASE 1"/>
    <property type="match status" value="1"/>
</dbReference>
<dbReference type="Gene3D" id="3.40.50.1970">
    <property type="match status" value="1"/>
</dbReference>
<proteinExistence type="predicted"/>
<evidence type="ECO:0000256" key="6">
    <source>
        <dbReference type="ARBA" id="ARBA00023027"/>
    </source>
</evidence>
<dbReference type="AlphaFoldDB" id="X0WYT3"/>
<dbReference type="GO" id="GO:0008654">
    <property type="term" value="P:phospholipid biosynthetic process"/>
    <property type="evidence" value="ECO:0007669"/>
    <property type="project" value="UniProtKB-KW"/>
</dbReference>
<dbReference type="Pfam" id="PF13685">
    <property type="entry name" value="Fe-ADH_2"/>
    <property type="match status" value="1"/>
</dbReference>
<comment type="caution">
    <text evidence="10">The sequence shown here is derived from an EMBL/GenBank/DDBJ whole genome shotgun (WGS) entry which is preliminary data.</text>
</comment>
<accession>X0WYT3</accession>
<evidence type="ECO:0000256" key="3">
    <source>
        <dbReference type="ARBA" id="ARBA00022723"/>
    </source>
</evidence>
<evidence type="ECO:0000256" key="8">
    <source>
        <dbReference type="ARBA" id="ARBA00023209"/>
    </source>
</evidence>
<dbReference type="PANTHER" id="PTHR43616">
    <property type="entry name" value="GLYCEROL DEHYDROGENASE"/>
    <property type="match status" value="1"/>
</dbReference>
<evidence type="ECO:0000256" key="5">
    <source>
        <dbReference type="ARBA" id="ARBA00023002"/>
    </source>
</evidence>
<keyword evidence="5" id="KW-0560">Oxidoreductase</keyword>
<evidence type="ECO:0008006" key="11">
    <source>
        <dbReference type="Google" id="ProtNLM"/>
    </source>
</evidence>
<evidence type="ECO:0000313" key="10">
    <source>
        <dbReference type="EMBL" id="GAG36094.1"/>
    </source>
</evidence>
<sequence>MAMAPPTNTAIFGQTFQCECGKTHRIQPDRIVIGQGYLERLAELCSMAATGRRAAVLMDDRTRRIAGAAAGAVLSKAGWDVAEMLVEDPPGGWPICDDLTKDALASRLAGPDLIVTVGSGVVTDLGKWLAFERNVPFLAVATAASMNGYSSANVAPTIQGVKTLVRARPPVAVLAHTDVLCQAPYEMTAAGLGDLLAKSVSSTDW</sequence>
<gene>
    <name evidence="10" type="ORF">S01H1_65316</name>
</gene>
<dbReference type="InterPro" id="IPR032837">
    <property type="entry name" value="G1PDH"/>
</dbReference>
<keyword evidence="3" id="KW-0479">Metal-binding</keyword>
<evidence type="ECO:0000256" key="2">
    <source>
        <dbReference type="ARBA" id="ARBA00022516"/>
    </source>
</evidence>
<evidence type="ECO:0000256" key="1">
    <source>
        <dbReference type="ARBA" id="ARBA00022490"/>
    </source>
</evidence>
<dbReference type="InterPro" id="IPR016205">
    <property type="entry name" value="Glycerol_DH"/>
</dbReference>
<protein>
    <recommendedName>
        <fullName evidence="11">Alcohol dehydrogenase iron-type/glycerol dehydrogenase GldA domain-containing protein</fullName>
    </recommendedName>
</protein>
<keyword evidence="2" id="KW-0444">Lipid biosynthesis</keyword>
<dbReference type="GO" id="GO:0046872">
    <property type="term" value="F:metal ion binding"/>
    <property type="evidence" value="ECO:0007669"/>
    <property type="project" value="UniProtKB-KW"/>
</dbReference>
<keyword evidence="6" id="KW-0520">NAD</keyword>
<dbReference type="EMBL" id="BARS01043108">
    <property type="protein sequence ID" value="GAG36094.1"/>
    <property type="molecule type" value="Genomic_DNA"/>
</dbReference>
<dbReference type="GO" id="GO:0016614">
    <property type="term" value="F:oxidoreductase activity, acting on CH-OH group of donors"/>
    <property type="evidence" value="ECO:0007669"/>
    <property type="project" value="InterPro"/>
</dbReference>
<feature type="non-terminal residue" evidence="10">
    <location>
        <position position="205"/>
    </location>
</feature>
<name>X0WYT3_9ZZZZ</name>
<keyword evidence="9" id="KW-1208">Phospholipid metabolism</keyword>
<evidence type="ECO:0000256" key="9">
    <source>
        <dbReference type="ARBA" id="ARBA00023264"/>
    </source>
</evidence>
<keyword evidence="4" id="KW-0521">NADP</keyword>